<dbReference type="EMBL" id="RYYR01000028">
    <property type="protein sequence ID" value="RUL49005.1"/>
    <property type="molecule type" value="Genomic_DNA"/>
</dbReference>
<evidence type="ECO:0000256" key="1">
    <source>
        <dbReference type="ARBA" id="ARBA00023159"/>
    </source>
</evidence>
<dbReference type="SUPFAM" id="SSF51206">
    <property type="entry name" value="cAMP-binding domain-like"/>
    <property type="match status" value="1"/>
</dbReference>
<evidence type="ECO:0000259" key="2">
    <source>
        <dbReference type="SMART" id="SM00100"/>
    </source>
</evidence>
<dbReference type="InterPro" id="IPR018490">
    <property type="entry name" value="cNMP-bd_dom_sf"/>
</dbReference>
<dbReference type="InterPro" id="IPR000595">
    <property type="entry name" value="cNMP-bd_dom"/>
</dbReference>
<dbReference type="Gene3D" id="2.60.120.10">
    <property type="entry name" value="Jelly Rolls"/>
    <property type="match status" value="1"/>
</dbReference>
<proteinExistence type="predicted"/>
<comment type="caution">
    <text evidence="3">The sequence shown here is derived from an EMBL/GenBank/DDBJ whole genome shotgun (WGS) entry which is preliminary data.</text>
</comment>
<dbReference type="InterPro" id="IPR014710">
    <property type="entry name" value="RmlC-like_jellyroll"/>
</dbReference>
<gene>
    <name evidence="3" type="ORF">EK386_15955</name>
</gene>
<dbReference type="CDD" id="cd00038">
    <property type="entry name" value="CAP_ED"/>
    <property type="match status" value="1"/>
</dbReference>
<accession>A0A432L8D8</accession>
<sequence length="192" mass="22668">MKEILMKYMTRHTSLSQAEQQSILEELIVQRFKKGTYLIKQGDSPTKKCFFVLKGCVRQYHIEDDGKEVTTNFYTEEQPILLFNFEEPEAQTSEHSLICVEECLLVVADLESEQEMYQQYSELETMTRRMMETYLSHAQNDFAKFVRASPEERYKTIIRNRPDLPTRIPQHQLASYLGITPESLSRIKKRIQ</sequence>
<dbReference type="SMART" id="SM00100">
    <property type="entry name" value="cNMP"/>
    <property type="match status" value="1"/>
</dbReference>
<dbReference type="Pfam" id="PF00027">
    <property type="entry name" value="cNMP_binding"/>
    <property type="match status" value="1"/>
</dbReference>
<dbReference type="AlphaFoldDB" id="A0A432L8D8"/>
<dbReference type="RefSeq" id="WP_126660179.1">
    <property type="nucleotide sequence ID" value="NZ_RYYR01000028.1"/>
</dbReference>
<evidence type="ECO:0000313" key="4">
    <source>
        <dbReference type="Proteomes" id="UP000287910"/>
    </source>
</evidence>
<dbReference type="Proteomes" id="UP000287910">
    <property type="component" value="Unassembled WGS sequence"/>
</dbReference>
<organism evidence="3 4">
    <name type="scientific">Lysinibacillus antri</name>
    <dbReference type="NCBI Taxonomy" id="2498145"/>
    <lineage>
        <taxon>Bacteria</taxon>
        <taxon>Bacillati</taxon>
        <taxon>Bacillota</taxon>
        <taxon>Bacilli</taxon>
        <taxon>Bacillales</taxon>
        <taxon>Bacillaceae</taxon>
        <taxon>Lysinibacillus</taxon>
    </lineage>
</organism>
<evidence type="ECO:0000313" key="3">
    <source>
        <dbReference type="EMBL" id="RUL49005.1"/>
    </source>
</evidence>
<feature type="domain" description="Cyclic nucleotide-binding" evidence="2">
    <location>
        <begin position="11"/>
        <end position="132"/>
    </location>
</feature>
<name>A0A432L8D8_9BACI</name>
<reference evidence="3 4" key="1">
    <citation type="submission" date="2018-12" db="EMBL/GenBank/DDBJ databases">
        <title>Lysinibacillus antri sp. nov., isolated from a cave soil.</title>
        <authorList>
            <person name="Narsing Rao M.P."/>
            <person name="Zhang H."/>
            <person name="Dong Z.-Y."/>
            <person name="Niu X.-K."/>
            <person name="Zhang K."/>
            <person name="Fang B.-Z."/>
            <person name="Kang Y.-Q."/>
            <person name="Xiao M."/>
            <person name="Li W.-J."/>
        </authorList>
    </citation>
    <scope>NUCLEOTIDE SEQUENCE [LARGE SCALE GENOMIC DNA]</scope>
    <source>
        <strain evidence="3 4">SYSU K30002</strain>
    </source>
</reference>
<keyword evidence="1" id="KW-0010">Activator</keyword>
<protein>
    <submittedName>
        <fullName evidence="3">Crp/Fnr family transcriptional regulator</fullName>
    </submittedName>
</protein>
<keyword evidence="4" id="KW-1185">Reference proteome</keyword>